<proteinExistence type="predicted"/>
<dbReference type="InterPro" id="IPR003848">
    <property type="entry name" value="DUF218"/>
</dbReference>
<evidence type="ECO:0000313" key="3">
    <source>
        <dbReference type="Proteomes" id="UP000571701"/>
    </source>
</evidence>
<dbReference type="EMBL" id="JACFYF010000004">
    <property type="protein sequence ID" value="MBA5762484.1"/>
    <property type="molecule type" value="Genomic_DNA"/>
</dbReference>
<gene>
    <name evidence="2" type="ORF">H2O73_09025</name>
</gene>
<dbReference type="InterPro" id="IPR014729">
    <property type="entry name" value="Rossmann-like_a/b/a_fold"/>
</dbReference>
<name>A0A7W2FQS2_9VIBR</name>
<dbReference type="PANTHER" id="PTHR30336">
    <property type="entry name" value="INNER MEMBRANE PROTEIN, PROBABLE PERMEASE"/>
    <property type="match status" value="1"/>
</dbReference>
<dbReference type="GO" id="GO:0005886">
    <property type="term" value="C:plasma membrane"/>
    <property type="evidence" value="ECO:0007669"/>
    <property type="project" value="TreeGrafter"/>
</dbReference>
<sequence length="248" mass="28401">MTLRCHQLYIQLTNVFALKNWSSLATNFTFNIHWKSSSEVYVKLYQHIETLWHYMQLNHQLEPADCILVLGSNDVRVAEHAVELYQQGLANKILFSGGLGRLTAGVFEQSEADTFAAIARDMGVPSRDIIIENQSTNSGENIQFSANRCKELGLDFHRLILVQKPYMERRAYATFVKQWPGSVEYVAVSSAKQPFSDYFSEDIDLFTVVEAMMGDFERIKSYPDKGFQIEQPIPENVELAYQAIKQQL</sequence>
<evidence type="ECO:0000259" key="1">
    <source>
        <dbReference type="Pfam" id="PF02698"/>
    </source>
</evidence>
<dbReference type="CDD" id="cd06259">
    <property type="entry name" value="YdcF-like"/>
    <property type="match status" value="1"/>
</dbReference>
<dbReference type="Pfam" id="PF02698">
    <property type="entry name" value="DUF218"/>
    <property type="match status" value="1"/>
</dbReference>
<comment type="caution">
    <text evidence="2">The sequence shown here is derived from an EMBL/GenBank/DDBJ whole genome shotgun (WGS) entry which is preliminary data.</text>
</comment>
<dbReference type="Gene3D" id="3.40.50.620">
    <property type="entry name" value="HUPs"/>
    <property type="match status" value="1"/>
</dbReference>
<dbReference type="FunFam" id="3.40.50.620:FF:000280">
    <property type="entry name" value="DUF218 domain"/>
    <property type="match status" value="1"/>
</dbReference>
<protein>
    <submittedName>
        <fullName evidence="2">YdcF family protein</fullName>
    </submittedName>
</protein>
<accession>A0A7W2FQS2</accession>
<feature type="domain" description="DUF218" evidence="1">
    <location>
        <begin position="65"/>
        <end position="188"/>
    </location>
</feature>
<dbReference type="Proteomes" id="UP000571701">
    <property type="component" value="Unassembled WGS sequence"/>
</dbReference>
<dbReference type="PANTHER" id="PTHR30336:SF20">
    <property type="entry name" value="DUF218 DOMAIN-CONTAINING PROTEIN"/>
    <property type="match status" value="1"/>
</dbReference>
<dbReference type="InterPro" id="IPR051599">
    <property type="entry name" value="Cell_Envelope_Assoc"/>
</dbReference>
<dbReference type="AlphaFoldDB" id="A0A7W2FQS2"/>
<keyword evidence="3" id="KW-1185">Reference proteome</keyword>
<evidence type="ECO:0000313" key="2">
    <source>
        <dbReference type="EMBL" id="MBA5762484.1"/>
    </source>
</evidence>
<organism evidence="2 3">
    <name type="scientific">Vibrio marinisediminis</name>
    <dbReference type="NCBI Taxonomy" id="2758441"/>
    <lineage>
        <taxon>Bacteria</taxon>
        <taxon>Pseudomonadati</taxon>
        <taxon>Pseudomonadota</taxon>
        <taxon>Gammaproteobacteria</taxon>
        <taxon>Vibrionales</taxon>
        <taxon>Vibrionaceae</taxon>
        <taxon>Vibrio</taxon>
    </lineage>
</organism>
<reference evidence="2 3" key="1">
    <citation type="submission" date="2020-07" db="EMBL/GenBank/DDBJ databases">
        <title>Vibrio marinisediminis sp. nov., isolated from marine sediment.</title>
        <authorList>
            <person name="Ji X."/>
        </authorList>
    </citation>
    <scope>NUCLEOTIDE SEQUENCE [LARGE SCALE GENOMIC DNA]</scope>
    <source>
        <strain evidence="2 3">404</strain>
    </source>
</reference>